<dbReference type="AlphaFoldDB" id="A0A8C6V5Q2"/>
<dbReference type="GO" id="GO:0000776">
    <property type="term" value="C:kinetochore"/>
    <property type="evidence" value="ECO:0007669"/>
    <property type="project" value="UniProtKB-KW"/>
</dbReference>
<evidence type="ECO:0000256" key="1">
    <source>
        <dbReference type="ARBA" id="ARBA00004629"/>
    </source>
</evidence>
<keyword evidence="5 7" id="KW-0067">ATP-binding</keyword>
<keyword evidence="12" id="KW-1185">Reference proteome</keyword>
<feature type="domain" description="BUB1 N-terminal" evidence="10">
    <location>
        <begin position="1"/>
        <end position="141"/>
    </location>
</feature>
<dbReference type="Gene3D" id="1.25.40.430">
    <property type="match status" value="1"/>
</dbReference>
<evidence type="ECO:0000256" key="3">
    <source>
        <dbReference type="ARBA" id="ARBA00022741"/>
    </source>
</evidence>
<dbReference type="PROSITE" id="PS50011">
    <property type="entry name" value="PROTEIN_KINASE_DOM"/>
    <property type="match status" value="1"/>
</dbReference>
<evidence type="ECO:0000313" key="12">
    <source>
        <dbReference type="Proteomes" id="UP000694523"/>
    </source>
</evidence>
<organism evidence="11 12">
    <name type="scientific">Neogobius melanostomus</name>
    <name type="common">round goby</name>
    <dbReference type="NCBI Taxonomy" id="47308"/>
    <lineage>
        <taxon>Eukaryota</taxon>
        <taxon>Metazoa</taxon>
        <taxon>Chordata</taxon>
        <taxon>Craniata</taxon>
        <taxon>Vertebrata</taxon>
        <taxon>Euteleostomi</taxon>
        <taxon>Actinopterygii</taxon>
        <taxon>Neopterygii</taxon>
        <taxon>Teleostei</taxon>
        <taxon>Neoteleostei</taxon>
        <taxon>Acanthomorphata</taxon>
        <taxon>Gobiaria</taxon>
        <taxon>Gobiiformes</taxon>
        <taxon>Gobioidei</taxon>
        <taxon>Gobiidae</taxon>
        <taxon>Benthophilinae</taxon>
        <taxon>Neogobiini</taxon>
        <taxon>Neogobius</taxon>
    </lineage>
</organism>
<dbReference type="PROSITE" id="PS00107">
    <property type="entry name" value="PROTEIN_KINASE_ATP"/>
    <property type="match status" value="1"/>
</dbReference>
<dbReference type="PANTHER" id="PTHR14030">
    <property type="entry name" value="MITOTIC CHECKPOINT SERINE/THREONINE-PROTEIN KINASE BUB1"/>
    <property type="match status" value="1"/>
</dbReference>
<dbReference type="GO" id="GO:0005634">
    <property type="term" value="C:nucleus"/>
    <property type="evidence" value="ECO:0007669"/>
    <property type="project" value="TreeGrafter"/>
</dbReference>
<name>A0A8C6V5Q2_9GOBI</name>
<comment type="subcellular location">
    <subcellularLocation>
        <location evidence="1">Chromosome</location>
        <location evidence="1">Centromere</location>
        <location evidence="1">Kinetochore</location>
    </subcellularLocation>
</comment>
<dbReference type="SUPFAM" id="SSF56112">
    <property type="entry name" value="Protein kinase-like (PK-like)"/>
    <property type="match status" value="1"/>
</dbReference>
<feature type="compositionally biased region" description="Polar residues" evidence="8">
    <location>
        <begin position="196"/>
        <end position="205"/>
    </location>
</feature>
<evidence type="ECO:0000256" key="5">
    <source>
        <dbReference type="ARBA" id="ARBA00022840"/>
    </source>
</evidence>
<dbReference type="PANTHER" id="PTHR14030:SF26">
    <property type="entry name" value="MITOTIC CHECKPOINT SERINE_THREONINE-PROTEIN KINASE BUB1"/>
    <property type="match status" value="1"/>
</dbReference>
<dbReference type="Proteomes" id="UP000694523">
    <property type="component" value="Unplaced"/>
</dbReference>
<dbReference type="SMART" id="SM00220">
    <property type="entry name" value="S_TKc"/>
    <property type="match status" value="1"/>
</dbReference>
<evidence type="ECO:0000256" key="4">
    <source>
        <dbReference type="ARBA" id="ARBA00022838"/>
    </source>
</evidence>
<dbReference type="Pfam" id="PF08311">
    <property type="entry name" value="Mad3_BUB1_I"/>
    <property type="match status" value="1"/>
</dbReference>
<feature type="binding site" evidence="7">
    <location>
        <position position="543"/>
    </location>
    <ligand>
        <name>ATP</name>
        <dbReference type="ChEBI" id="CHEBI:30616"/>
    </ligand>
</feature>
<protein>
    <submittedName>
        <fullName evidence="11">BUB1 mitotic checkpoint serine/threonine kinase</fullName>
    </submittedName>
</protein>
<dbReference type="PROSITE" id="PS00108">
    <property type="entry name" value="PROTEIN_KINASE_ST"/>
    <property type="match status" value="1"/>
</dbReference>
<dbReference type="InterPro" id="IPR011009">
    <property type="entry name" value="Kinase-like_dom_sf"/>
</dbReference>
<dbReference type="GO" id="GO:0051754">
    <property type="term" value="P:meiotic sister chromatid cohesion, centromeric"/>
    <property type="evidence" value="ECO:0007669"/>
    <property type="project" value="TreeGrafter"/>
</dbReference>
<reference evidence="11" key="2">
    <citation type="submission" date="2025-09" db="UniProtKB">
        <authorList>
            <consortium name="Ensembl"/>
        </authorList>
    </citation>
    <scope>IDENTIFICATION</scope>
</reference>
<dbReference type="Gene3D" id="1.10.510.10">
    <property type="entry name" value="Transferase(Phosphotransferase) domain 1"/>
    <property type="match status" value="1"/>
</dbReference>
<evidence type="ECO:0000256" key="7">
    <source>
        <dbReference type="PROSITE-ProRule" id="PRU10141"/>
    </source>
</evidence>
<keyword evidence="4" id="KW-0995">Kinetochore</keyword>
<reference evidence="11" key="1">
    <citation type="submission" date="2025-08" db="UniProtKB">
        <authorList>
            <consortium name="Ensembl"/>
        </authorList>
    </citation>
    <scope>IDENTIFICATION</scope>
</reference>
<dbReference type="GO" id="GO:0004672">
    <property type="term" value="F:protein kinase activity"/>
    <property type="evidence" value="ECO:0007669"/>
    <property type="project" value="InterPro"/>
</dbReference>
<dbReference type="InterPro" id="IPR015661">
    <property type="entry name" value="Bub1/Mad3"/>
</dbReference>
<dbReference type="PROSITE" id="PS51489">
    <property type="entry name" value="BUB1_N"/>
    <property type="match status" value="1"/>
</dbReference>
<feature type="region of interest" description="Disordered" evidence="8">
    <location>
        <begin position="434"/>
        <end position="458"/>
    </location>
</feature>
<evidence type="ECO:0000259" key="9">
    <source>
        <dbReference type="PROSITE" id="PS50011"/>
    </source>
</evidence>
<dbReference type="InterPro" id="IPR013212">
    <property type="entry name" value="Mad3/Bub1_I"/>
</dbReference>
<dbReference type="Gene3D" id="6.10.130.20">
    <property type="match status" value="1"/>
</dbReference>
<feature type="compositionally biased region" description="Pro residues" evidence="8">
    <location>
        <begin position="378"/>
        <end position="388"/>
    </location>
</feature>
<sequence>RFVELLLRKFPDGTSQLSLVLNRLVETFLNVEKYANDERFVNFCIKCASSYADPNAFYSHIFSKGVGRHSATLYVSWAQQLEQRNLNDHAEALYQKGIENSAQPTDYVVNGVMNMDYSKMYKLVCPLNRVSRSEYSGKLPPSSNENVVAAYDKEALQCEESELCFEEVRAQRYFQKIKEQQQQQQEQTERQETTGKSKLSTPPYQSMRQTVRTCVSKQKAFSLTVGTSFKNTPYLLCATVSQGATANLSRITPNNSLGYIQATPSRVLPSPTVNTREAMGENTTAFTCTTVYRPGFTRGPSQRLLRCNFFFTSECYGHCRNDRPTRNEAQYFFQNIVSFHVHTSVCRSSGPGWEVYTSPEPKDKREPFTIMEDMEQPQPHPEPQPPQDIPMSPESAPRPDWLAMQSPDAPHVSLLSQDVPMSPQVDFSTDAHMMSPDKDIRAPMDVSMNPKTPRRSRAGPVMLLVPDPWNNDLIAHLLARTDPPLMAHSHCITWQCNLPNIAPKMTLSMGSTSLRVDCVLGEGAFAKVYQATNPMTSDKVVLKVQKPANPWEFYINTQLDARVPPSMRHFYSSFQSAHIFNNGSVLLGEMHNYGTLLNAVNLYRTLGDKVMPQPLVLYFTACILHMVEQLHSVGIVHADVKPDNFLLGERFLENRGFDCDDRDHGLVLIDLGQSIDMRLFPEGTAFTAKCLTSGFQCTEMQTGKPWTYQTDYFGVAGTVYCMLFGTYMQVVNDGGVWRTNGVFRRNPHSDLWQEFFHTLLNVPDCGSLPDLRGLRHKLLSVLEQTYRTKVPSLKSRLVVLLLESSRKAPRR</sequence>
<dbReference type="Ensembl" id="ENSNMLT00000049196.1">
    <property type="protein sequence ID" value="ENSNMLP00000044318.1"/>
    <property type="gene ID" value="ENSNMLG00000026824.1"/>
</dbReference>
<dbReference type="SMART" id="SM00777">
    <property type="entry name" value="Mad3_BUB1_I"/>
    <property type="match status" value="1"/>
</dbReference>
<feature type="domain" description="Protein kinase" evidence="9">
    <location>
        <begin position="514"/>
        <end position="811"/>
    </location>
</feature>
<feature type="region of interest" description="Disordered" evidence="8">
    <location>
        <begin position="374"/>
        <end position="406"/>
    </location>
</feature>
<keyword evidence="6" id="KW-0137">Centromere</keyword>
<dbReference type="InterPro" id="IPR000719">
    <property type="entry name" value="Prot_kinase_dom"/>
</dbReference>
<proteinExistence type="predicted"/>
<accession>A0A8C6V5Q2</accession>
<evidence type="ECO:0000313" key="11">
    <source>
        <dbReference type="Ensembl" id="ENSNMLP00000044318.1"/>
    </source>
</evidence>
<keyword evidence="3 7" id="KW-0547">Nucleotide-binding</keyword>
<dbReference type="Pfam" id="PF00069">
    <property type="entry name" value="Pkinase"/>
    <property type="match status" value="1"/>
</dbReference>
<evidence type="ECO:0000259" key="10">
    <source>
        <dbReference type="PROSITE" id="PS51489"/>
    </source>
</evidence>
<evidence type="ECO:0000256" key="6">
    <source>
        <dbReference type="ARBA" id="ARBA00023328"/>
    </source>
</evidence>
<dbReference type="GO" id="GO:0007094">
    <property type="term" value="P:mitotic spindle assembly checkpoint signaling"/>
    <property type="evidence" value="ECO:0007669"/>
    <property type="project" value="InterPro"/>
</dbReference>
<evidence type="ECO:0000256" key="2">
    <source>
        <dbReference type="ARBA" id="ARBA00022454"/>
    </source>
</evidence>
<dbReference type="InterPro" id="IPR017441">
    <property type="entry name" value="Protein_kinase_ATP_BS"/>
</dbReference>
<feature type="region of interest" description="Disordered" evidence="8">
    <location>
        <begin position="182"/>
        <end position="205"/>
    </location>
</feature>
<evidence type="ECO:0000256" key="8">
    <source>
        <dbReference type="SAM" id="MobiDB-lite"/>
    </source>
</evidence>
<dbReference type="InterPro" id="IPR008271">
    <property type="entry name" value="Ser/Thr_kinase_AS"/>
</dbReference>
<dbReference type="GO" id="GO:0005524">
    <property type="term" value="F:ATP binding"/>
    <property type="evidence" value="ECO:0007669"/>
    <property type="project" value="UniProtKB-UniRule"/>
</dbReference>
<keyword evidence="2" id="KW-0158">Chromosome</keyword>